<evidence type="ECO:0000256" key="1">
    <source>
        <dbReference type="ARBA" id="ARBA00005291"/>
    </source>
</evidence>
<keyword evidence="5" id="KW-1185">Reference proteome</keyword>
<evidence type="ECO:0000259" key="3">
    <source>
        <dbReference type="Pfam" id="PF07978"/>
    </source>
</evidence>
<feature type="chain" id="PRO_5042260530" evidence="2">
    <location>
        <begin position="20"/>
        <end position="249"/>
    </location>
</feature>
<dbReference type="InterPro" id="IPR012577">
    <property type="entry name" value="NIPSNAP"/>
</dbReference>
<dbReference type="EMBL" id="RJUF01000003">
    <property type="protein sequence ID" value="MCP9761839.1"/>
    <property type="molecule type" value="Genomic_DNA"/>
</dbReference>
<gene>
    <name evidence="4" type="ORF">EGI31_02650</name>
</gene>
<comment type="similarity">
    <text evidence="1">Belongs to the NipSnap family.</text>
</comment>
<evidence type="ECO:0000313" key="4">
    <source>
        <dbReference type="EMBL" id="MCP9761839.1"/>
    </source>
</evidence>
<dbReference type="PANTHER" id="PTHR21017">
    <property type="entry name" value="NIPSNAP-RELATED"/>
    <property type="match status" value="1"/>
</dbReference>
<proteinExistence type="inferred from homology"/>
<feature type="signal peptide" evidence="2">
    <location>
        <begin position="1"/>
        <end position="19"/>
    </location>
</feature>
<evidence type="ECO:0000256" key="2">
    <source>
        <dbReference type="SAM" id="SignalP"/>
    </source>
</evidence>
<name>A0AAE3GYV9_9BACT</name>
<organism evidence="4 5">
    <name type="scientific">Lacihabitans soyangensis</name>
    <dbReference type="NCBI Taxonomy" id="869394"/>
    <lineage>
        <taxon>Bacteria</taxon>
        <taxon>Pseudomonadati</taxon>
        <taxon>Bacteroidota</taxon>
        <taxon>Cytophagia</taxon>
        <taxon>Cytophagales</taxon>
        <taxon>Leadbetterellaceae</taxon>
        <taxon>Lacihabitans</taxon>
    </lineage>
</organism>
<dbReference type="AlphaFoldDB" id="A0AAE3GYV9"/>
<feature type="domain" description="NIPSNAP" evidence="3">
    <location>
        <begin position="27"/>
        <end position="125"/>
    </location>
</feature>
<dbReference type="Pfam" id="PF07978">
    <property type="entry name" value="NIPSNAP"/>
    <property type="match status" value="2"/>
</dbReference>
<reference evidence="4 5" key="1">
    <citation type="submission" date="2018-11" db="EMBL/GenBank/DDBJ databases">
        <title>Novel bacteria species description.</title>
        <authorList>
            <person name="Han J.-H."/>
        </authorList>
    </citation>
    <scope>NUCLEOTIDE SEQUENCE [LARGE SCALE GENOMIC DNA]</scope>
    <source>
        <strain evidence="4 5">KCTC23259</strain>
    </source>
</reference>
<dbReference type="RefSeq" id="WP_255035582.1">
    <property type="nucleotide sequence ID" value="NZ_RJUF01000003.1"/>
</dbReference>
<dbReference type="SUPFAM" id="SSF54909">
    <property type="entry name" value="Dimeric alpha+beta barrel"/>
    <property type="match status" value="2"/>
</dbReference>
<dbReference type="InterPro" id="IPR011008">
    <property type="entry name" value="Dimeric_a/b-barrel"/>
</dbReference>
<evidence type="ECO:0000313" key="5">
    <source>
        <dbReference type="Proteomes" id="UP001204144"/>
    </source>
</evidence>
<dbReference type="PANTHER" id="PTHR21017:SF17">
    <property type="entry name" value="PROTEIN NIPSNAP"/>
    <property type="match status" value="1"/>
</dbReference>
<sequence>MKKTILLLMAMTISVLSFAKKKPSKYYELRVYYCHPGKLPNLITRFTDHTTKLFEKHGMENIGYWTPTTADNNVLYYVLGYPSKEARDASWKAFGADPEWKEVAKKSEESGKIVAKVESKFMTLHPELTKKIKFQQANPERLFEMRTYYCLPGRYPNIVARFRDHTRKLFEKHGMENVMYFETIEKDGGQATLLYFLAHKDADAAKKSWDGFRADPNWIKVRDASEESGKIVEKVESVFMKPAGFSRIK</sequence>
<dbReference type="Gene3D" id="3.30.70.100">
    <property type="match status" value="2"/>
</dbReference>
<dbReference type="Proteomes" id="UP001204144">
    <property type="component" value="Unassembled WGS sequence"/>
</dbReference>
<keyword evidence="2" id="KW-0732">Signal</keyword>
<comment type="caution">
    <text evidence="4">The sequence shown here is derived from an EMBL/GenBank/DDBJ whole genome shotgun (WGS) entry which is preliminary data.</text>
</comment>
<dbReference type="InterPro" id="IPR051557">
    <property type="entry name" value="NipSnap_domain"/>
</dbReference>
<feature type="domain" description="NIPSNAP" evidence="3">
    <location>
        <begin position="143"/>
        <end position="247"/>
    </location>
</feature>
<protein>
    <submittedName>
        <fullName evidence="4">NIPSNAP family protein</fullName>
    </submittedName>
</protein>
<accession>A0AAE3GYV9</accession>